<feature type="region of interest" description="Disordered" evidence="1">
    <location>
        <begin position="37"/>
        <end position="235"/>
    </location>
</feature>
<dbReference type="SUPFAM" id="SSF100895">
    <property type="entry name" value="Kazal-type serine protease inhibitors"/>
    <property type="match status" value="1"/>
</dbReference>
<evidence type="ECO:0000313" key="5">
    <source>
        <dbReference type="RefSeq" id="XP_044931587.1"/>
    </source>
</evidence>
<dbReference type="Pfam" id="PF00050">
    <property type="entry name" value="Kazal_1"/>
    <property type="match status" value="1"/>
</dbReference>
<accession>A0A8U0RWE7</accession>
<dbReference type="Gene3D" id="3.30.60.30">
    <property type="match status" value="1"/>
</dbReference>
<gene>
    <name evidence="5" type="primary">MARCOL</name>
</gene>
<dbReference type="GeneID" id="123390814"/>
<dbReference type="InterPro" id="IPR002350">
    <property type="entry name" value="Kazal_dom"/>
</dbReference>
<keyword evidence="4" id="KW-1185">Reference proteome</keyword>
<keyword evidence="2" id="KW-0732">Signal</keyword>
<feature type="compositionally biased region" description="Low complexity" evidence="1">
    <location>
        <begin position="105"/>
        <end position="116"/>
    </location>
</feature>
<name>A0A8U0RWE7_MUSPF</name>
<proteinExistence type="predicted"/>
<dbReference type="InterPro" id="IPR036058">
    <property type="entry name" value="Kazal_dom_sf"/>
</dbReference>
<feature type="signal peptide" evidence="2">
    <location>
        <begin position="1"/>
        <end position="23"/>
    </location>
</feature>
<feature type="compositionally biased region" description="Polar residues" evidence="1">
    <location>
        <begin position="212"/>
        <end position="224"/>
    </location>
</feature>
<dbReference type="CTD" id="105378220"/>
<dbReference type="OrthoDB" id="126772at2759"/>
<feature type="compositionally biased region" description="Low complexity" evidence="1">
    <location>
        <begin position="57"/>
        <end position="71"/>
    </location>
</feature>
<dbReference type="SMART" id="SM00280">
    <property type="entry name" value="KAZAL"/>
    <property type="match status" value="1"/>
</dbReference>
<reference evidence="5" key="1">
    <citation type="submission" date="2025-08" db="UniProtKB">
        <authorList>
            <consortium name="RefSeq"/>
        </authorList>
    </citation>
    <scope>IDENTIFICATION</scope>
    <source>
        <tissue evidence="5">Brain</tissue>
    </source>
</reference>
<feature type="compositionally biased region" description="Low complexity" evidence="1">
    <location>
        <begin position="130"/>
        <end position="204"/>
    </location>
</feature>
<organism evidence="4 5">
    <name type="scientific">Mustela putorius furo</name>
    <name type="common">European domestic ferret</name>
    <name type="synonym">Mustela furo</name>
    <dbReference type="NCBI Taxonomy" id="9669"/>
    <lineage>
        <taxon>Eukaryota</taxon>
        <taxon>Metazoa</taxon>
        <taxon>Chordata</taxon>
        <taxon>Craniata</taxon>
        <taxon>Vertebrata</taxon>
        <taxon>Euteleostomi</taxon>
        <taxon>Mammalia</taxon>
        <taxon>Eutheria</taxon>
        <taxon>Laurasiatheria</taxon>
        <taxon>Carnivora</taxon>
        <taxon>Caniformia</taxon>
        <taxon>Musteloidea</taxon>
        <taxon>Mustelidae</taxon>
        <taxon>Mustelinae</taxon>
        <taxon>Mustela</taxon>
    </lineage>
</organism>
<feature type="chain" id="PRO_5035935068" evidence="2">
    <location>
        <begin position="24"/>
        <end position="309"/>
    </location>
</feature>
<evidence type="ECO:0000259" key="3">
    <source>
        <dbReference type="PROSITE" id="PS51465"/>
    </source>
</evidence>
<protein>
    <submittedName>
        <fullName evidence="5">MARCO-like protein</fullName>
    </submittedName>
</protein>
<dbReference type="RefSeq" id="XP_044931587.1">
    <property type="nucleotide sequence ID" value="XM_045075652.1"/>
</dbReference>
<dbReference type="AlphaFoldDB" id="A0A8U0RWE7"/>
<evidence type="ECO:0000256" key="1">
    <source>
        <dbReference type="SAM" id="MobiDB-lite"/>
    </source>
</evidence>
<dbReference type="PROSITE" id="PS51465">
    <property type="entry name" value="KAZAL_2"/>
    <property type="match status" value="1"/>
</dbReference>
<feature type="compositionally biased region" description="Polar residues" evidence="1">
    <location>
        <begin position="72"/>
        <end position="86"/>
    </location>
</feature>
<dbReference type="Proteomes" id="UP000000715">
    <property type="component" value="Unplaced"/>
</dbReference>
<sequence>MEPSGSFLLLVSMAYLFIFTASSTQILKTNVFKPQEGPEPAFILERKNEDNHRGEQQESNQQGGSNTQGKQATFSLQGQTGYSNQPGKPGNFNKQERPGILHQPGSLQGNSGGSNSKENAEASNEQGKTGSSSQHGHPGSSNQQGHPGSSGQQGYPGSSSQQGCPGSCGQQGYPGSSSQQRGTGSSSQQGGAGSSSQQGGSISSDPQRRPGWSNQQGKSRSFYNQEERKNVGNPLNANIMEIQTGKTSSKNPAGNTKCPSVYKPVCGSDGKTYGNRCVFNEAKRDSFRTSDYNRSSGVSVIDITFYNYI</sequence>
<evidence type="ECO:0000313" key="4">
    <source>
        <dbReference type="Proteomes" id="UP000000715"/>
    </source>
</evidence>
<dbReference type="CDD" id="cd00104">
    <property type="entry name" value="KAZAL_FS"/>
    <property type="match status" value="1"/>
</dbReference>
<evidence type="ECO:0000256" key="2">
    <source>
        <dbReference type="SAM" id="SignalP"/>
    </source>
</evidence>
<feature type="compositionally biased region" description="Basic and acidic residues" evidence="1">
    <location>
        <begin position="44"/>
        <end position="56"/>
    </location>
</feature>
<feature type="domain" description="Kazal-like" evidence="3">
    <location>
        <begin position="248"/>
        <end position="301"/>
    </location>
</feature>